<feature type="region of interest" description="Disordered" evidence="2">
    <location>
        <begin position="1"/>
        <end position="20"/>
    </location>
</feature>
<dbReference type="InterPro" id="IPR000086">
    <property type="entry name" value="NUDIX_hydrolase_dom"/>
</dbReference>
<reference evidence="4 5" key="1">
    <citation type="submission" date="2020-07" db="EMBL/GenBank/DDBJ databases">
        <title>Sequencing the genomes of 1000 actinobacteria strains.</title>
        <authorList>
            <person name="Klenk H.-P."/>
        </authorList>
    </citation>
    <scope>NUCLEOTIDE SEQUENCE [LARGE SCALE GENOMIC DNA]</scope>
    <source>
        <strain evidence="4 5">DSM 45927</strain>
    </source>
</reference>
<dbReference type="RefSeq" id="WP_179766398.1">
    <property type="nucleotide sequence ID" value="NZ_JACCFO010000001.1"/>
</dbReference>
<keyword evidence="1 4" id="KW-0378">Hydrolase</keyword>
<dbReference type="PANTHER" id="PTHR11839:SF31">
    <property type="entry name" value="ADP-RIBOSE PYROPHOSPHATASE"/>
    <property type="match status" value="1"/>
</dbReference>
<evidence type="ECO:0000313" key="5">
    <source>
        <dbReference type="Proteomes" id="UP000575985"/>
    </source>
</evidence>
<protein>
    <submittedName>
        <fullName evidence="4">ADP-ribose pyrophosphatase</fullName>
        <ecNumber evidence="4">3.6.1.13</ecNumber>
    </submittedName>
</protein>
<accession>A0A853BJ46</accession>
<dbReference type="GO" id="GO:0019693">
    <property type="term" value="P:ribose phosphate metabolic process"/>
    <property type="evidence" value="ECO:0007669"/>
    <property type="project" value="TreeGrafter"/>
</dbReference>
<name>A0A853BJ46_9ACTN</name>
<dbReference type="Proteomes" id="UP000575985">
    <property type="component" value="Unassembled WGS sequence"/>
</dbReference>
<dbReference type="GO" id="GO:0006753">
    <property type="term" value="P:nucleoside phosphate metabolic process"/>
    <property type="evidence" value="ECO:0007669"/>
    <property type="project" value="TreeGrafter"/>
</dbReference>
<evidence type="ECO:0000313" key="4">
    <source>
        <dbReference type="EMBL" id="NYI94755.1"/>
    </source>
</evidence>
<dbReference type="PANTHER" id="PTHR11839">
    <property type="entry name" value="UDP/ADP-SUGAR PYROPHOSPHATASE"/>
    <property type="match status" value="1"/>
</dbReference>
<feature type="domain" description="Nudix hydrolase" evidence="3">
    <location>
        <begin position="56"/>
        <end position="197"/>
    </location>
</feature>
<proteinExistence type="predicted"/>
<dbReference type="EMBL" id="JACCFO010000001">
    <property type="protein sequence ID" value="NYI94755.1"/>
    <property type="molecule type" value="Genomic_DNA"/>
</dbReference>
<evidence type="ECO:0000259" key="3">
    <source>
        <dbReference type="PROSITE" id="PS51462"/>
    </source>
</evidence>
<dbReference type="InterPro" id="IPR015797">
    <property type="entry name" value="NUDIX_hydrolase-like_dom_sf"/>
</dbReference>
<feature type="compositionally biased region" description="Low complexity" evidence="2">
    <location>
        <begin position="1"/>
        <end position="12"/>
    </location>
</feature>
<comment type="caution">
    <text evidence="4">The sequence shown here is derived from an EMBL/GenBank/DDBJ whole genome shotgun (WGS) entry which is preliminary data.</text>
</comment>
<evidence type="ECO:0000256" key="2">
    <source>
        <dbReference type="SAM" id="MobiDB-lite"/>
    </source>
</evidence>
<dbReference type="EC" id="3.6.1.13" evidence="4"/>
<dbReference type="Gene3D" id="3.90.79.10">
    <property type="entry name" value="Nucleoside Triphosphate Pyrophosphohydrolase"/>
    <property type="match status" value="1"/>
</dbReference>
<organism evidence="4 5">
    <name type="scientific">Streptomonospora nanhaiensis</name>
    <dbReference type="NCBI Taxonomy" id="1323731"/>
    <lineage>
        <taxon>Bacteria</taxon>
        <taxon>Bacillati</taxon>
        <taxon>Actinomycetota</taxon>
        <taxon>Actinomycetes</taxon>
        <taxon>Streptosporangiales</taxon>
        <taxon>Nocardiopsidaceae</taxon>
        <taxon>Streptomonospora</taxon>
    </lineage>
</organism>
<dbReference type="SUPFAM" id="SSF55811">
    <property type="entry name" value="Nudix"/>
    <property type="match status" value="1"/>
</dbReference>
<dbReference type="Pfam" id="PF00293">
    <property type="entry name" value="NUDIX"/>
    <property type="match status" value="1"/>
</dbReference>
<evidence type="ECO:0000256" key="1">
    <source>
        <dbReference type="ARBA" id="ARBA00022801"/>
    </source>
</evidence>
<gene>
    <name evidence="4" type="ORF">HNR12_001032</name>
</gene>
<dbReference type="AlphaFoldDB" id="A0A853BJ46"/>
<keyword evidence="5" id="KW-1185">Reference proteome</keyword>
<dbReference type="GO" id="GO:0005829">
    <property type="term" value="C:cytosol"/>
    <property type="evidence" value="ECO:0007669"/>
    <property type="project" value="TreeGrafter"/>
</dbReference>
<dbReference type="PROSITE" id="PS51462">
    <property type="entry name" value="NUDIX"/>
    <property type="match status" value="1"/>
</dbReference>
<dbReference type="GO" id="GO:0047631">
    <property type="term" value="F:ADP-ribose diphosphatase activity"/>
    <property type="evidence" value="ECO:0007669"/>
    <property type="project" value="UniProtKB-EC"/>
</dbReference>
<sequence>MSAAGPGAAALADSPESWPVDRTSEVYRGAKTSTVVDWVRMPAAGGGHETVPRERLEHPGAVAALALDDHDRVLMIRQYRHAVRHRLWELPAGVRDEEGEPPVRTAQRELAEEAGYRAERWYELADFFPSPGFSSERIQVFLGRGLHALDEAEVAFTREHEEADLAAAWVPLAEAEAAVLAGRVHNGAAVIGVLAAAAAARAGFADLRPAPDAD</sequence>